<evidence type="ECO:0000256" key="1">
    <source>
        <dbReference type="SAM" id="SignalP"/>
    </source>
</evidence>
<feature type="domain" description="SLH" evidence="2">
    <location>
        <begin position="170"/>
        <end position="232"/>
    </location>
</feature>
<dbReference type="PROSITE" id="PS51272">
    <property type="entry name" value="SLH"/>
    <property type="match status" value="3"/>
</dbReference>
<sequence length="537" mass="59961">MTLLSLIQKTIPAAALLLLAATGSALAYDVSLKPFTDVSNGDWFQEEVYSLSAIGLIDGYPDATFQPDGMLTREAFLKLLVQSKSLDPAVPSGDAPADVEPSRWSYPYIAAAYERKWIDVLLDSRRALDPQRTITRGEVAAVAGRALLDAQPQEARERWMSQGWQEERERRKYADGDTIGEGLRPYAYYAVNRGIMEGDETGFHPQQPLTRKEAAAIFYRLIDAETAGAKLEHTGFYAIRSYPAIGRIPLLSQVTFGWSHLEYPSPGTARLNTEKTEYRIPSGWEEALGAAGSAKAGKELMVYYGDKNLKDFLKDEGAQNAFIDSLKAVLTDKKYGFSGVCMDLEGLLEPASAADYVQFLHRVKKSIPDYKLTVAVQPDYYYKGYDLKEIGGLADTVILMAYNFTHDESRLPSAPLPLVNDSVKRALALVPKEKLVLGISKQANQWVTAPDGGTDSFNPEIAEVEKRLGAPGVSQSMSYPYFLKRMAFQDERGSHEMYYEDTESIEKKLWLAKYYGLKGVSLWYMGNYTDSDWKLFE</sequence>
<dbReference type="InterPro" id="IPR001119">
    <property type="entry name" value="SLH_dom"/>
</dbReference>
<accession>H6NM26</accession>
<dbReference type="PANTHER" id="PTHR46066:SF2">
    <property type="entry name" value="CHITINASE DOMAIN-CONTAINING PROTEIN 1"/>
    <property type="match status" value="1"/>
</dbReference>
<dbReference type="Gene3D" id="3.20.20.80">
    <property type="entry name" value="Glycosidases"/>
    <property type="match status" value="1"/>
</dbReference>
<gene>
    <name evidence="4" type="ORF">PM3016_5764</name>
</gene>
<dbReference type="InterPro" id="IPR017853">
    <property type="entry name" value="GH"/>
</dbReference>
<evidence type="ECO:0000313" key="5">
    <source>
        <dbReference type="Proteomes" id="UP000007523"/>
    </source>
</evidence>
<dbReference type="Pfam" id="PF00704">
    <property type="entry name" value="Glyco_hydro_18"/>
    <property type="match status" value="1"/>
</dbReference>
<proteinExistence type="predicted"/>
<dbReference type="PROSITE" id="PS51910">
    <property type="entry name" value="GH18_2"/>
    <property type="match status" value="1"/>
</dbReference>
<dbReference type="PANTHER" id="PTHR46066">
    <property type="entry name" value="CHITINASE DOMAIN-CONTAINING PROTEIN 1 FAMILY MEMBER"/>
    <property type="match status" value="1"/>
</dbReference>
<dbReference type="Pfam" id="PF00395">
    <property type="entry name" value="SLH"/>
    <property type="match status" value="2"/>
</dbReference>
<feature type="chain" id="PRO_5003605653" evidence="1">
    <location>
        <begin position="28"/>
        <end position="537"/>
    </location>
</feature>
<keyword evidence="5" id="KW-1185">Reference proteome</keyword>
<keyword evidence="4" id="KW-0378">Hydrolase</keyword>
<dbReference type="InterPro" id="IPR011583">
    <property type="entry name" value="Chitinase_II/V-like_cat"/>
</dbReference>
<dbReference type="HOGENOM" id="CLU_036057_0_0_9"/>
<evidence type="ECO:0000313" key="4">
    <source>
        <dbReference type="EMBL" id="AFC32444.1"/>
    </source>
</evidence>
<dbReference type="Proteomes" id="UP000007523">
    <property type="component" value="Chromosome"/>
</dbReference>
<dbReference type="SMART" id="SM00636">
    <property type="entry name" value="Glyco_18"/>
    <property type="match status" value="1"/>
</dbReference>
<keyword evidence="1" id="KW-0732">Signal</keyword>
<feature type="domain" description="SLH" evidence="2">
    <location>
        <begin position="31"/>
        <end position="94"/>
    </location>
</feature>
<reference evidence="4 5" key="1">
    <citation type="journal article" date="2012" name="J. Bacteriol.">
        <title>Complete Genome Sequence of Paenibacillus mucilaginosus 3016, a Bacterium Functional as Microbial Fertilizer.</title>
        <authorList>
            <person name="Ma M."/>
            <person name="Wang Z."/>
            <person name="Li L."/>
            <person name="Jiang X."/>
            <person name="Guan D."/>
            <person name="Cao F."/>
            <person name="Chen H."/>
            <person name="Wang X."/>
            <person name="Shen D."/>
            <person name="Du B."/>
            <person name="Li J."/>
        </authorList>
    </citation>
    <scope>NUCLEOTIDE SEQUENCE [LARGE SCALE GENOMIC DNA]</scope>
    <source>
        <strain evidence="4 5">3016</strain>
    </source>
</reference>
<dbReference type="GO" id="GO:0016787">
    <property type="term" value="F:hydrolase activity"/>
    <property type="evidence" value="ECO:0007669"/>
    <property type="project" value="UniProtKB-KW"/>
</dbReference>
<dbReference type="AlphaFoldDB" id="H6NM26"/>
<dbReference type="EMBL" id="CP003235">
    <property type="protein sequence ID" value="AFC32444.1"/>
    <property type="molecule type" value="Genomic_DNA"/>
</dbReference>
<dbReference type="STRING" id="1116391.PM3016_5764"/>
<feature type="domain" description="SLH" evidence="2">
    <location>
        <begin position="96"/>
        <end position="157"/>
    </location>
</feature>
<feature type="signal peptide" evidence="1">
    <location>
        <begin position="1"/>
        <end position="27"/>
    </location>
</feature>
<name>H6NM26_9BACL</name>
<dbReference type="GO" id="GO:0008061">
    <property type="term" value="F:chitin binding"/>
    <property type="evidence" value="ECO:0007669"/>
    <property type="project" value="InterPro"/>
</dbReference>
<dbReference type="RefSeq" id="WP_014371775.1">
    <property type="nucleotide sequence ID" value="NC_016935.1"/>
</dbReference>
<dbReference type="KEGG" id="pmq:PM3016_5764"/>
<dbReference type="GO" id="GO:0005975">
    <property type="term" value="P:carbohydrate metabolic process"/>
    <property type="evidence" value="ECO:0007669"/>
    <property type="project" value="InterPro"/>
</dbReference>
<protein>
    <submittedName>
        <fullName evidence="4">Glycoside hydrolase family protein</fullName>
    </submittedName>
</protein>
<dbReference type="Gene3D" id="3.10.50.10">
    <property type="match status" value="1"/>
</dbReference>
<feature type="domain" description="GH18" evidence="3">
    <location>
        <begin position="237"/>
        <end position="537"/>
    </location>
</feature>
<organism evidence="4 5">
    <name type="scientific">Paenibacillus mucilaginosus 3016</name>
    <dbReference type="NCBI Taxonomy" id="1116391"/>
    <lineage>
        <taxon>Bacteria</taxon>
        <taxon>Bacillati</taxon>
        <taxon>Bacillota</taxon>
        <taxon>Bacilli</taxon>
        <taxon>Bacillales</taxon>
        <taxon>Paenibacillaceae</taxon>
        <taxon>Paenibacillus</taxon>
    </lineage>
</organism>
<evidence type="ECO:0000259" key="2">
    <source>
        <dbReference type="PROSITE" id="PS51272"/>
    </source>
</evidence>
<dbReference type="SUPFAM" id="SSF51445">
    <property type="entry name" value="(Trans)glycosidases"/>
    <property type="match status" value="1"/>
</dbReference>
<dbReference type="InterPro" id="IPR029070">
    <property type="entry name" value="Chitinase_insertion_sf"/>
</dbReference>
<evidence type="ECO:0000259" key="3">
    <source>
        <dbReference type="PROSITE" id="PS51910"/>
    </source>
</evidence>
<dbReference type="InterPro" id="IPR001223">
    <property type="entry name" value="Glyco_hydro18_cat"/>
</dbReference>